<evidence type="ECO:0000313" key="1">
    <source>
        <dbReference type="EMBL" id="GAI06352.1"/>
    </source>
</evidence>
<reference evidence="1" key="1">
    <citation type="journal article" date="2014" name="Front. Microbiol.">
        <title>High frequency of phylogenetically diverse reductive dehalogenase-homologous genes in deep subseafloor sedimentary metagenomes.</title>
        <authorList>
            <person name="Kawai M."/>
            <person name="Futagami T."/>
            <person name="Toyoda A."/>
            <person name="Takaki Y."/>
            <person name="Nishi S."/>
            <person name="Hori S."/>
            <person name="Arai W."/>
            <person name="Tsubouchi T."/>
            <person name="Morono Y."/>
            <person name="Uchiyama I."/>
            <person name="Ito T."/>
            <person name="Fujiyama A."/>
            <person name="Inagaki F."/>
            <person name="Takami H."/>
        </authorList>
    </citation>
    <scope>NUCLEOTIDE SEQUENCE</scope>
    <source>
        <strain evidence="1">Expedition CK06-06</strain>
    </source>
</reference>
<dbReference type="EMBL" id="BARV01007322">
    <property type="protein sequence ID" value="GAI06352.1"/>
    <property type="molecule type" value="Genomic_DNA"/>
</dbReference>
<dbReference type="AlphaFoldDB" id="X1KH20"/>
<sequence>MVIETEQEIVDVGFELVELEFPIGPQLEAPISTDTLEQFIEEAKMVGAETIYYLPHNEGPSFYLG</sequence>
<comment type="caution">
    <text evidence="1">The sequence shown here is derived from an EMBL/GenBank/DDBJ whole genome shotgun (WGS) entry which is preliminary data.</text>
</comment>
<feature type="non-terminal residue" evidence="1">
    <location>
        <position position="65"/>
    </location>
</feature>
<organism evidence="1">
    <name type="scientific">marine sediment metagenome</name>
    <dbReference type="NCBI Taxonomy" id="412755"/>
    <lineage>
        <taxon>unclassified sequences</taxon>
        <taxon>metagenomes</taxon>
        <taxon>ecological metagenomes</taxon>
    </lineage>
</organism>
<protein>
    <submittedName>
        <fullName evidence="1">Uncharacterized protein</fullName>
    </submittedName>
</protein>
<name>X1KH20_9ZZZZ</name>
<gene>
    <name evidence="1" type="ORF">S06H3_14929</name>
</gene>
<proteinExistence type="predicted"/>
<accession>X1KH20</accession>